<comment type="caution">
    <text evidence="1">The sequence shown here is derived from an EMBL/GenBank/DDBJ whole genome shotgun (WGS) entry which is preliminary data.</text>
</comment>
<accession>A0ACB9RB65</accession>
<sequence length="625" mass="68012">MARRHGWELPAHPFQVVAITVFFLLCVAFYAFLAPFLGKDLYECIAIGVYSSLALSVFILYVRSTAIDPADPGILVEYQGTPLSKSQNGTDHRGNACSTEEPCKAELHDSKTSDKHGSSFLSVISCILCGCFVKEDCRKNPDLISQQDGNQEALFCTLCNAEVRKLSKHCRSCNKCVDGFDHHCRWLNNCVGRKNYFTFICLMAVSIVWLMVEFGVGVAVLVRCFVDRQGMEHHISDKLGVGFMRVPFILVVVICTTVSCLAMVPLGELFFFHMILIRKGITTYEYVVAMRTQSELPGQSVGDGDQQSLPSSPTSSAVTAISGRSSLGKGVSYKGAWCTPPRIFMDHQDEIIPHLEPGRLPSTVDPDAQGADMDKRMPRKQVRISAWKLVKLDSKEAIKAGAKARASSSVLRPVGSRHHPYDPDHISSSNVSGRSSPVSSDRGSHYRYAKPGTSRGKSSYPPSRASWEDIETCGHSVGNMSSPQLSNLAASPLANPITSRDLLNPTQANQSPWSSAKQSEGTRKKIGQPESPRSSVIWDQEAGRFVSASRAAGPSHMQGTELLYTGQSIFFGGPLVNNEQSSGSTTGGASQGRGPGSYNQQGRSQRGGQLPVFLPSDYQQSSKPS</sequence>
<reference evidence="2" key="1">
    <citation type="journal article" date="2023" name="Front. Plant Sci.">
        <title>Chromosomal-level genome assembly of Melastoma candidum provides insights into trichome evolution.</title>
        <authorList>
            <person name="Zhong Y."/>
            <person name="Wu W."/>
            <person name="Sun C."/>
            <person name="Zou P."/>
            <person name="Liu Y."/>
            <person name="Dai S."/>
            <person name="Zhou R."/>
        </authorList>
    </citation>
    <scope>NUCLEOTIDE SEQUENCE [LARGE SCALE GENOMIC DNA]</scope>
</reference>
<dbReference type="EMBL" id="CM042883">
    <property type="protein sequence ID" value="KAI4374869.1"/>
    <property type="molecule type" value="Genomic_DNA"/>
</dbReference>
<name>A0ACB9RB65_9MYRT</name>
<protein>
    <submittedName>
        <fullName evidence="1">Uncharacterized protein</fullName>
    </submittedName>
</protein>
<evidence type="ECO:0000313" key="1">
    <source>
        <dbReference type="EMBL" id="KAI4374869.1"/>
    </source>
</evidence>
<proteinExistence type="predicted"/>
<gene>
    <name evidence="1" type="ORF">MLD38_012811</name>
</gene>
<keyword evidence="2" id="KW-1185">Reference proteome</keyword>
<dbReference type="Proteomes" id="UP001057402">
    <property type="component" value="Chromosome 4"/>
</dbReference>
<organism evidence="1 2">
    <name type="scientific">Melastoma candidum</name>
    <dbReference type="NCBI Taxonomy" id="119954"/>
    <lineage>
        <taxon>Eukaryota</taxon>
        <taxon>Viridiplantae</taxon>
        <taxon>Streptophyta</taxon>
        <taxon>Embryophyta</taxon>
        <taxon>Tracheophyta</taxon>
        <taxon>Spermatophyta</taxon>
        <taxon>Magnoliopsida</taxon>
        <taxon>eudicotyledons</taxon>
        <taxon>Gunneridae</taxon>
        <taxon>Pentapetalae</taxon>
        <taxon>rosids</taxon>
        <taxon>malvids</taxon>
        <taxon>Myrtales</taxon>
        <taxon>Melastomataceae</taxon>
        <taxon>Melastomatoideae</taxon>
        <taxon>Melastomateae</taxon>
        <taxon>Melastoma</taxon>
    </lineage>
</organism>
<evidence type="ECO:0000313" key="2">
    <source>
        <dbReference type="Proteomes" id="UP001057402"/>
    </source>
</evidence>